<evidence type="ECO:0000256" key="4">
    <source>
        <dbReference type="ARBA" id="ARBA00023237"/>
    </source>
</evidence>
<keyword evidence="2 6" id="KW-0732">Signal</keyword>
<keyword evidence="3" id="KW-0472">Membrane</keyword>
<name>A0A1M7UGZ5_9BRAD</name>
<gene>
    <name evidence="8" type="ORF">SAMN05444170_5062</name>
</gene>
<protein>
    <submittedName>
        <fullName evidence="8">Outer membrane immunogenic protein</fullName>
    </submittedName>
</protein>
<evidence type="ECO:0000259" key="7">
    <source>
        <dbReference type="Pfam" id="PF13505"/>
    </source>
</evidence>
<dbReference type="OrthoDB" id="9815357at2"/>
<dbReference type="PANTHER" id="PTHR34001:SF3">
    <property type="entry name" value="BLL7405 PROTEIN"/>
    <property type="match status" value="1"/>
</dbReference>
<dbReference type="Pfam" id="PF13505">
    <property type="entry name" value="OMP_b-brl"/>
    <property type="match status" value="1"/>
</dbReference>
<dbReference type="PANTHER" id="PTHR34001">
    <property type="entry name" value="BLL7405 PROTEIN"/>
    <property type="match status" value="1"/>
</dbReference>
<evidence type="ECO:0000256" key="2">
    <source>
        <dbReference type="ARBA" id="ARBA00022729"/>
    </source>
</evidence>
<accession>A0A1M7UGZ5</accession>
<keyword evidence="9" id="KW-1185">Reference proteome</keyword>
<dbReference type="InterPro" id="IPR051692">
    <property type="entry name" value="OMP-like"/>
</dbReference>
<sequence>MKRLLIGISAAASLFTTGAFAADLAVKQPVYTKAPVYVEPVFNWTGFYVGGNVGYSWGRSSDTSTVTNGLGTTFVTTGGSSNLDGIVGGGQIGYNWQMQNWLWGLEADIQGTDEKGSRNFICPAVTCLPPAALALPDVAASVSQKIDWFGTVRGRAGILATPQVLLYATGGLAYGEVKTGETVGVLNSFSSSTTNVGWTVGAGVEGAIGGNWTARLEYLYVDLGHVSGTFGTTLTALGGGFVTTSYNSHITDNILRAGVNYKFGGPVVAKY</sequence>
<dbReference type="InterPro" id="IPR011250">
    <property type="entry name" value="OMP/PagP_B-barrel"/>
</dbReference>
<reference evidence="9" key="1">
    <citation type="submission" date="2016-11" db="EMBL/GenBank/DDBJ databases">
        <authorList>
            <person name="Varghese N."/>
            <person name="Submissions S."/>
        </authorList>
    </citation>
    <scope>NUCLEOTIDE SEQUENCE [LARGE SCALE GENOMIC DNA]</scope>
    <source>
        <strain evidence="9">GAS401</strain>
    </source>
</reference>
<feature type="signal peptide" evidence="6">
    <location>
        <begin position="1"/>
        <end position="21"/>
    </location>
</feature>
<dbReference type="EMBL" id="LT670849">
    <property type="protein sequence ID" value="SHN82273.1"/>
    <property type="molecule type" value="Genomic_DNA"/>
</dbReference>
<dbReference type="AlphaFoldDB" id="A0A1M7UGZ5"/>
<evidence type="ECO:0000313" key="8">
    <source>
        <dbReference type="EMBL" id="SHN82273.1"/>
    </source>
</evidence>
<dbReference type="InterPro" id="IPR027385">
    <property type="entry name" value="Beta-barrel_OMP"/>
</dbReference>
<evidence type="ECO:0000256" key="3">
    <source>
        <dbReference type="ARBA" id="ARBA00023136"/>
    </source>
</evidence>
<comment type="subcellular location">
    <subcellularLocation>
        <location evidence="1">Cell outer membrane</location>
    </subcellularLocation>
</comment>
<feature type="chain" id="PRO_5012342185" evidence="6">
    <location>
        <begin position="22"/>
        <end position="271"/>
    </location>
</feature>
<feature type="domain" description="Outer membrane protein beta-barrel" evidence="7">
    <location>
        <begin position="43"/>
        <end position="263"/>
    </location>
</feature>
<dbReference type="Gene3D" id="2.40.160.20">
    <property type="match status" value="1"/>
</dbReference>
<proteinExistence type="inferred from homology"/>
<comment type="similarity">
    <text evidence="5">Belongs to the Omp25/RopB family.</text>
</comment>
<dbReference type="Proteomes" id="UP000184096">
    <property type="component" value="Chromosome I"/>
</dbReference>
<dbReference type="SUPFAM" id="SSF56925">
    <property type="entry name" value="OMPA-like"/>
    <property type="match status" value="1"/>
</dbReference>
<evidence type="ECO:0000256" key="6">
    <source>
        <dbReference type="SAM" id="SignalP"/>
    </source>
</evidence>
<dbReference type="GO" id="GO:0009279">
    <property type="term" value="C:cell outer membrane"/>
    <property type="evidence" value="ECO:0007669"/>
    <property type="project" value="UniProtKB-SubCell"/>
</dbReference>
<organism evidence="8 9">
    <name type="scientific">Bradyrhizobium erythrophlei</name>
    <dbReference type="NCBI Taxonomy" id="1437360"/>
    <lineage>
        <taxon>Bacteria</taxon>
        <taxon>Pseudomonadati</taxon>
        <taxon>Pseudomonadota</taxon>
        <taxon>Alphaproteobacteria</taxon>
        <taxon>Hyphomicrobiales</taxon>
        <taxon>Nitrobacteraceae</taxon>
        <taxon>Bradyrhizobium</taxon>
    </lineage>
</organism>
<evidence type="ECO:0000256" key="1">
    <source>
        <dbReference type="ARBA" id="ARBA00004442"/>
    </source>
</evidence>
<dbReference type="RefSeq" id="WP_072821994.1">
    <property type="nucleotide sequence ID" value="NZ_LT670849.1"/>
</dbReference>
<keyword evidence="4" id="KW-0998">Cell outer membrane</keyword>
<evidence type="ECO:0000256" key="5">
    <source>
        <dbReference type="ARBA" id="ARBA00038306"/>
    </source>
</evidence>
<evidence type="ECO:0000313" key="9">
    <source>
        <dbReference type="Proteomes" id="UP000184096"/>
    </source>
</evidence>